<sequence>MLFKLDSFTLIGIDAIKVSVEVHISRGLPDFIIVGLPGKAVNESRQRVRSAIINSGFDFPVKKIIVNLSPADIKKDGSYYDLPIALSILAASDQIRCGIFKESCFIGELSLDGSINPVKGLISMAEKASSMGKKFFFVPYGIANQASFISGVSIVACKSLVETVKVLTGGEKIEKFICKDKDKNITNRNHQYNLDFKDVKGQLKAKRALEIAVSGRHNIMLIGPPGSGKTMLAQRTVSIMPDLNLEECIEVTKIYSLYKKYVNHLIQERPFRNPHHTISRVGLVGGGINPIPGEISMAHRGLLFLDEFSQFPKNFIEDLRQPLENKKVVITRNHLSCSFPCNFMLIVATNPCYCGYFGDESRKCICSLREVRKFWKKMSGPIIDRIDMRVTVARLKESSFIKTECGESSNQIKNRIKKCIRMQNERFKGKSVSYNSEIGINIINKWLKNNKNIRDLIYTISRKYNLTARGMVSILKVSRTIADLEESENIKDCHIIEAVHYRVGSNNLDNSICI</sequence>
<dbReference type="InterPro" id="IPR027417">
    <property type="entry name" value="P-loop_NTPase"/>
</dbReference>
<organism evidence="3">
    <name type="scientific">marine sediment metagenome</name>
    <dbReference type="NCBI Taxonomy" id="412755"/>
    <lineage>
        <taxon>unclassified sequences</taxon>
        <taxon>metagenomes</taxon>
        <taxon>ecological metagenomes</taxon>
    </lineage>
</organism>
<dbReference type="AlphaFoldDB" id="X0ZEJ3"/>
<comment type="caution">
    <text evidence="3">The sequence shown here is derived from an EMBL/GenBank/DDBJ whole genome shotgun (WGS) entry which is preliminary data.</text>
</comment>
<dbReference type="EMBL" id="BART01000211">
    <property type="protein sequence ID" value="GAG67714.1"/>
    <property type="molecule type" value="Genomic_DNA"/>
</dbReference>
<evidence type="ECO:0008006" key="4">
    <source>
        <dbReference type="Google" id="ProtNLM"/>
    </source>
</evidence>
<dbReference type="Gene3D" id="3.40.50.300">
    <property type="entry name" value="P-loop containing nucleotide triphosphate hydrolases"/>
    <property type="match status" value="1"/>
</dbReference>
<name>X0ZEJ3_9ZZZZ</name>
<reference evidence="3" key="1">
    <citation type="journal article" date="2014" name="Front. Microbiol.">
        <title>High frequency of phylogenetically diverse reductive dehalogenase-homologous genes in deep subseafloor sedimentary metagenomes.</title>
        <authorList>
            <person name="Kawai M."/>
            <person name="Futagami T."/>
            <person name="Toyoda A."/>
            <person name="Takaki Y."/>
            <person name="Nishi S."/>
            <person name="Hori S."/>
            <person name="Arai W."/>
            <person name="Tsubouchi T."/>
            <person name="Morono Y."/>
            <person name="Uchiyama I."/>
            <person name="Ito T."/>
            <person name="Fujiyama A."/>
            <person name="Inagaki F."/>
            <person name="Takami H."/>
        </authorList>
    </citation>
    <scope>NUCLEOTIDE SEQUENCE</scope>
    <source>
        <strain evidence="3">Expedition CK06-06</strain>
    </source>
</reference>
<dbReference type="InterPro" id="IPR045006">
    <property type="entry name" value="CHLI-like"/>
</dbReference>
<dbReference type="InterPro" id="IPR020568">
    <property type="entry name" value="Ribosomal_Su5_D2-typ_SF"/>
</dbReference>
<protein>
    <recommendedName>
        <fullName evidence="4">AAA+ ATPase domain-containing protein</fullName>
    </recommendedName>
</protein>
<proteinExistence type="predicted"/>
<dbReference type="Pfam" id="PF01078">
    <property type="entry name" value="Mg_chelatase"/>
    <property type="match status" value="1"/>
</dbReference>
<dbReference type="InterPro" id="IPR000523">
    <property type="entry name" value="Mg_chelatse_chII-like_cat_dom"/>
</dbReference>
<feature type="domain" description="Magnesium chelatase ChlI-like catalytic" evidence="1">
    <location>
        <begin position="195"/>
        <end position="398"/>
    </location>
</feature>
<dbReference type="InterPro" id="IPR025158">
    <property type="entry name" value="Mg_chelat-rel_C"/>
</dbReference>
<dbReference type="Pfam" id="PF13335">
    <property type="entry name" value="Mg_chelatase_C"/>
    <property type="match status" value="1"/>
</dbReference>
<evidence type="ECO:0000313" key="3">
    <source>
        <dbReference type="EMBL" id="GAG67714.1"/>
    </source>
</evidence>
<evidence type="ECO:0000259" key="1">
    <source>
        <dbReference type="Pfam" id="PF01078"/>
    </source>
</evidence>
<gene>
    <name evidence="3" type="ORF">S01H4_01220</name>
</gene>
<dbReference type="NCBIfam" id="TIGR00368">
    <property type="entry name" value="YifB family Mg chelatase-like AAA ATPase"/>
    <property type="match status" value="1"/>
</dbReference>
<evidence type="ECO:0000259" key="2">
    <source>
        <dbReference type="Pfam" id="PF13335"/>
    </source>
</evidence>
<dbReference type="Pfam" id="PF13541">
    <property type="entry name" value="ChlI"/>
    <property type="match status" value="1"/>
</dbReference>
<dbReference type="PANTHER" id="PTHR32039">
    <property type="entry name" value="MAGNESIUM-CHELATASE SUBUNIT CHLI"/>
    <property type="match status" value="1"/>
</dbReference>
<dbReference type="InterPro" id="IPR004482">
    <property type="entry name" value="Mg_chelat-rel"/>
</dbReference>
<dbReference type="GO" id="GO:0005524">
    <property type="term" value="F:ATP binding"/>
    <property type="evidence" value="ECO:0007669"/>
    <property type="project" value="InterPro"/>
</dbReference>
<dbReference type="SUPFAM" id="SSF54211">
    <property type="entry name" value="Ribosomal protein S5 domain 2-like"/>
    <property type="match status" value="1"/>
</dbReference>
<dbReference type="CDD" id="cd00009">
    <property type="entry name" value="AAA"/>
    <property type="match status" value="1"/>
</dbReference>
<feature type="domain" description="Mg chelatase-related protein C-terminal" evidence="2">
    <location>
        <begin position="406"/>
        <end position="502"/>
    </location>
</feature>
<dbReference type="PANTHER" id="PTHR32039:SF7">
    <property type="entry name" value="COMPETENCE PROTEIN COMM"/>
    <property type="match status" value="1"/>
</dbReference>
<dbReference type="SUPFAM" id="SSF52540">
    <property type="entry name" value="P-loop containing nucleoside triphosphate hydrolases"/>
    <property type="match status" value="1"/>
</dbReference>
<dbReference type="Gene3D" id="3.30.230.10">
    <property type="match status" value="1"/>
</dbReference>
<dbReference type="InterPro" id="IPR014721">
    <property type="entry name" value="Ribsml_uS5_D2-typ_fold_subgr"/>
</dbReference>
<accession>X0ZEJ3</accession>